<dbReference type="AlphaFoldDB" id="A0A5B7J8F0"/>
<organism evidence="1 2">
    <name type="scientific">Portunus trituberculatus</name>
    <name type="common">Swimming crab</name>
    <name type="synonym">Neptunus trituberculatus</name>
    <dbReference type="NCBI Taxonomy" id="210409"/>
    <lineage>
        <taxon>Eukaryota</taxon>
        <taxon>Metazoa</taxon>
        <taxon>Ecdysozoa</taxon>
        <taxon>Arthropoda</taxon>
        <taxon>Crustacea</taxon>
        <taxon>Multicrustacea</taxon>
        <taxon>Malacostraca</taxon>
        <taxon>Eumalacostraca</taxon>
        <taxon>Eucarida</taxon>
        <taxon>Decapoda</taxon>
        <taxon>Pleocyemata</taxon>
        <taxon>Brachyura</taxon>
        <taxon>Eubrachyura</taxon>
        <taxon>Portunoidea</taxon>
        <taxon>Portunidae</taxon>
        <taxon>Portuninae</taxon>
        <taxon>Portunus</taxon>
    </lineage>
</organism>
<proteinExistence type="predicted"/>
<comment type="caution">
    <text evidence="1">The sequence shown here is derived from an EMBL/GenBank/DDBJ whole genome shotgun (WGS) entry which is preliminary data.</text>
</comment>
<reference evidence="1 2" key="1">
    <citation type="submission" date="2019-05" db="EMBL/GenBank/DDBJ databases">
        <title>Another draft genome of Portunus trituberculatus and its Hox gene families provides insights of decapod evolution.</title>
        <authorList>
            <person name="Jeong J.-H."/>
            <person name="Song I."/>
            <person name="Kim S."/>
            <person name="Choi T."/>
            <person name="Kim D."/>
            <person name="Ryu S."/>
            <person name="Kim W."/>
        </authorList>
    </citation>
    <scope>NUCLEOTIDE SEQUENCE [LARGE SCALE GENOMIC DNA]</scope>
    <source>
        <tissue evidence="1">Muscle</tissue>
    </source>
</reference>
<name>A0A5B7J8F0_PORTR</name>
<evidence type="ECO:0000313" key="2">
    <source>
        <dbReference type="Proteomes" id="UP000324222"/>
    </source>
</evidence>
<keyword evidence="2" id="KW-1185">Reference proteome</keyword>
<dbReference type="PANTHER" id="PTHR47018:SF3">
    <property type="entry name" value="MYCBP-ASSOCIATED PROTEIN"/>
    <property type="match status" value="1"/>
</dbReference>
<dbReference type="Proteomes" id="UP000324222">
    <property type="component" value="Unassembled WGS sequence"/>
</dbReference>
<gene>
    <name evidence="1" type="ORF">E2C01_087553</name>
</gene>
<protein>
    <submittedName>
        <fullName evidence="1">Uncharacterized protein</fullName>
    </submittedName>
</protein>
<dbReference type="EMBL" id="VSRR010091354">
    <property type="protein sequence ID" value="MPC92462.1"/>
    <property type="molecule type" value="Genomic_DNA"/>
</dbReference>
<evidence type="ECO:0000313" key="1">
    <source>
        <dbReference type="EMBL" id="MPC92462.1"/>
    </source>
</evidence>
<sequence length="123" mass="14304">MNQVEVLLMFTAATRMCNWRLHFAKMEELLPYFHAHDQYNYGRWGPLYVADMLELQSIDPETWHFLDEGNFSITKHSVPFTAIDPDHAIEQEHKNMKVKGGFIGITGKEQALDKYFIIAPTLC</sequence>
<accession>A0A5B7J8F0</accession>
<dbReference type="PANTHER" id="PTHR47018">
    <property type="entry name" value="CXC DOMAIN-CONTAINING PROTEIN-RELATED"/>
    <property type="match status" value="1"/>
</dbReference>